<dbReference type="GO" id="GO:0009055">
    <property type="term" value="F:electron transfer activity"/>
    <property type="evidence" value="ECO:0007669"/>
    <property type="project" value="InterPro"/>
</dbReference>
<evidence type="ECO:0000313" key="15">
    <source>
        <dbReference type="EMBL" id="CUQ93107.1"/>
    </source>
</evidence>
<keyword evidence="8" id="KW-0479">Metal-binding</keyword>
<dbReference type="PANTHER" id="PTHR11921:SF29">
    <property type="entry name" value="SUCCINATE DEHYDROGENASE [UBIQUINONE] IRON-SULFUR SUBUNIT, MITOCHONDRIAL"/>
    <property type="match status" value="1"/>
</dbReference>
<dbReference type="Gene3D" id="3.10.20.30">
    <property type="match status" value="1"/>
</dbReference>
<gene>
    <name evidence="15" type="primary">frdB</name>
    <name evidence="15" type="ORF">ERS852502_02791</name>
</gene>
<dbReference type="GO" id="GO:0051537">
    <property type="term" value="F:2 iron, 2 sulfur cluster binding"/>
    <property type="evidence" value="ECO:0007669"/>
    <property type="project" value="UniProtKB-KW"/>
</dbReference>
<keyword evidence="12" id="KW-0003">3Fe-4S</keyword>
<dbReference type="Proteomes" id="UP000078383">
    <property type="component" value="Unassembled WGS sequence"/>
</dbReference>
<dbReference type="InterPro" id="IPR025192">
    <property type="entry name" value="Succ_DH/fum_Rdtase_N"/>
</dbReference>
<dbReference type="InterPro" id="IPR017896">
    <property type="entry name" value="4Fe4S_Fe-S-bd"/>
</dbReference>
<evidence type="ECO:0000256" key="11">
    <source>
        <dbReference type="ARBA" id="ARBA00023014"/>
    </source>
</evidence>
<comment type="cofactor">
    <cofactor evidence="2">
        <name>[4Fe-4S] cluster</name>
        <dbReference type="ChEBI" id="CHEBI:49883"/>
    </cofactor>
</comment>
<keyword evidence="7" id="KW-0001">2Fe-2S</keyword>
<dbReference type="SUPFAM" id="SSF46548">
    <property type="entry name" value="alpha-helical ferredoxin"/>
    <property type="match status" value="1"/>
</dbReference>
<dbReference type="InterPro" id="IPR012675">
    <property type="entry name" value="Beta-grasp_dom_sf"/>
</dbReference>
<evidence type="ECO:0000256" key="6">
    <source>
        <dbReference type="ARBA" id="ARBA00022532"/>
    </source>
</evidence>
<dbReference type="Pfam" id="PF13085">
    <property type="entry name" value="Fer2_3"/>
    <property type="match status" value="1"/>
</dbReference>
<dbReference type="GO" id="GO:0008177">
    <property type="term" value="F:succinate dehydrogenase (quinone) activity"/>
    <property type="evidence" value="ECO:0007669"/>
    <property type="project" value="UniProtKB-EC"/>
</dbReference>
<dbReference type="OrthoDB" id="9804391at2"/>
<keyword evidence="9" id="KW-0560">Oxidoreductase</keyword>
<dbReference type="InterPro" id="IPR050573">
    <property type="entry name" value="SDH/FRD_Iron-Sulfur"/>
</dbReference>
<dbReference type="PANTHER" id="PTHR11921">
    <property type="entry name" value="SUCCINATE DEHYDROGENASE IRON-SULFUR PROTEIN"/>
    <property type="match status" value="1"/>
</dbReference>
<evidence type="ECO:0000256" key="1">
    <source>
        <dbReference type="ARBA" id="ARBA00001927"/>
    </source>
</evidence>
<dbReference type="RefSeq" id="WP_055173541.1">
    <property type="nucleotide sequence ID" value="NZ_CZBX01000020.1"/>
</dbReference>
<dbReference type="EMBL" id="CZBX01000020">
    <property type="protein sequence ID" value="CUQ93107.1"/>
    <property type="molecule type" value="Genomic_DNA"/>
</dbReference>
<protein>
    <recommendedName>
        <fullName evidence="4">succinate dehydrogenase</fullName>
        <ecNumber evidence="4">1.3.5.1</ecNumber>
    </recommendedName>
</protein>
<comment type="cofactor">
    <cofactor evidence="13">
        <name>[2Fe-2S] cluster</name>
        <dbReference type="ChEBI" id="CHEBI:190135"/>
    </cofactor>
</comment>
<evidence type="ECO:0000256" key="13">
    <source>
        <dbReference type="ARBA" id="ARBA00034078"/>
    </source>
</evidence>
<dbReference type="Gene3D" id="1.10.1060.10">
    <property type="entry name" value="Alpha-helical ferredoxin"/>
    <property type="match status" value="1"/>
</dbReference>
<dbReference type="NCBIfam" id="TIGR00384">
    <property type="entry name" value="dhsB"/>
    <property type="match status" value="1"/>
</dbReference>
<dbReference type="GO" id="GO:0051538">
    <property type="term" value="F:3 iron, 4 sulfur cluster binding"/>
    <property type="evidence" value="ECO:0007669"/>
    <property type="project" value="UniProtKB-KW"/>
</dbReference>
<reference evidence="15 16" key="1">
    <citation type="submission" date="2015-09" db="EMBL/GenBank/DDBJ databases">
        <authorList>
            <consortium name="Pathogen Informatics"/>
        </authorList>
    </citation>
    <scope>NUCLEOTIDE SEQUENCE [LARGE SCALE GENOMIC DNA]</scope>
    <source>
        <strain evidence="15 16">2789STDY5834889</strain>
    </source>
</reference>
<keyword evidence="10" id="KW-0408">Iron</keyword>
<evidence type="ECO:0000256" key="2">
    <source>
        <dbReference type="ARBA" id="ARBA00001966"/>
    </source>
</evidence>
<evidence type="ECO:0000256" key="9">
    <source>
        <dbReference type="ARBA" id="ARBA00023002"/>
    </source>
</evidence>
<evidence type="ECO:0000256" key="10">
    <source>
        <dbReference type="ARBA" id="ARBA00023004"/>
    </source>
</evidence>
<comment type="cofactor">
    <cofactor evidence="1">
        <name>[3Fe-4S] cluster</name>
        <dbReference type="ChEBI" id="CHEBI:21137"/>
    </cofactor>
</comment>
<dbReference type="AlphaFoldDB" id="A0A175A5A7"/>
<organism evidence="15 16">
    <name type="scientific">[Ruminococcus] torques</name>
    <dbReference type="NCBI Taxonomy" id="33039"/>
    <lineage>
        <taxon>Bacteria</taxon>
        <taxon>Bacillati</taxon>
        <taxon>Bacillota</taxon>
        <taxon>Clostridia</taxon>
        <taxon>Lachnospirales</taxon>
        <taxon>Lachnospiraceae</taxon>
        <taxon>Mediterraneibacter</taxon>
    </lineage>
</organism>
<dbReference type="PROSITE" id="PS51379">
    <property type="entry name" value="4FE4S_FER_2"/>
    <property type="match status" value="1"/>
</dbReference>
<comment type="similarity">
    <text evidence="3">Belongs to the succinate dehydrogenase/fumarate reductase iron-sulfur protein family.</text>
</comment>
<sequence length="225" mass="26032">MKVRIKRQDDRRSAPYWQVFHFRGEGRITVAAILEKLNERDQLEDIKGKQCRKIRWECGCMQKMCGSCAMVINGHPALACGVFINTDDTEILRLEPLTKFPVVEDLMVDRSVIWERQKEALMYLGIRKHPDPKEHDHQYSAAKCLKCGLCLEVCPNYLGAKDDFYGAEFANNAYLLHSSSLNRKRALEKQYEEHFAKQCSKSLACRDICPAHLQTLSSISYMNRR</sequence>
<keyword evidence="5" id="KW-0004">4Fe-4S</keyword>
<evidence type="ECO:0000256" key="8">
    <source>
        <dbReference type="ARBA" id="ARBA00022723"/>
    </source>
</evidence>
<dbReference type="InterPro" id="IPR004489">
    <property type="entry name" value="Succ_DH/fum_Rdtase_Fe-S"/>
</dbReference>
<dbReference type="SUPFAM" id="SSF54292">
    <property type="entry name" value="2Fe-2S ferredoxin-like"/>
    <property type="match status" value="1"/>
</dbReference>
<evidence type="ECO:0000256" key="5">
    <source>
        <dbReference type="ARBA" id="ARBA00022485"/>
    </source>
</evidence>
<evidence type="ECO:0000256" key="12">
    <source>
        <dbReference type="ARBA" id="ARBA00023291"/>
    </source>
</evidence>
<evidence type="ECO:0000256" key="4">
    <source>
        <dbReference type="ARBA" id="ARBA00012792"/>
    </source>
</evidence>
<evidence type="ECO:0000256" key="3">
    <source>
        <dbReference type="ARBA" id="ARBA00009433"/>
    </source>
</evidence>
<dbReference type="InterPro" id="IPR017900">
    <property type="entry name" value="4Fe4S_Fe_S_CS"/>
</dbReference>
<dbReference type="EC" id="1.3.5.1" evidence="4"/>
<proteinExistence type="inferred from homology"/>
<dbReference type="InterPro" id="IPR009051">
    <property type="entry name" value="Helical_ferredxn"/>
</dbReference>
<evidence type="ECO:0000256" key="7">
    <source>
        <dbReference type="ARBA" id="ARBA00022714"/>
    </source>
</evidence>
<dbReference type="GO" id="GO:0046872">
    <property type="term" value="F:metal ion binding"/>
    <property type="evidence" value="ECO:0007669"/>
    <property type="project" value="UniProtKB-KW"/>
</dbReference>
<dbReference type="GO" id="GO:0051539">
    <property type="term" value="F:4 iron, 4 sulfur cluster binding"/>
    <property type="evidence" value="ECO:0007669"/>
    <property type="project" value="UniProtKB-KW"/>
</dbReference>
<dbReference type="Pfam" id="PF13183">
    <property type="entry name" value="Fer4_8"/>
    <property type="match status" value="1"/>
</dbReference>
<keyword evidence="11" id="KW-0411">Iron-sulfur</keyword>
<dbReference type="GO" id="GO:0022904">
    <property type="term" value="P:respiratory electron transport chain"/>
    <property type="evidence" value="ECO:0007669"/>
    <property type="project" value="TreeGrafter"/>
</dbReference>
<evidence type="ECO:0000313" key="16">
    <source>
        <dbReference type="Proteomes" id="UP000078383"/>
    </source>
</evidence>
<dbReference type="PROSITE" id="PS00198">
    <property type="entry name" value="4FE4S_FER_1"/>
    <property type="match status" value="1"/>
</dbReference>
<evidence type="ECO:0000259" key="14">
    <source>
        <dbReference type="PROSITE" id="PS51379"/>
    </source>
</evidence>
<feature type="domain" description="4Fe-4S ferredoxin-type" evidence="14">
    <location>
        <begin position="135"/>
        <end position="163"/>
    </location>
</feature>
<name>A0A175A5A7_9FIRM</name>
<accession>A0A175A5A7</accession>
<keyword evidence="6" id="KW-0816">Tricarboxylic acid cycle</keyword>
<dbReference type="GO" id="GO:0006099">
    <property type="term" value="P:tricarboxylic acid cycle"/>
    <property type="evidence" value="ECO:0007669"/>
    <property type="project" value="UniProtKB-KW"/>
</dbReference>
<dbReference type="InterPro" id="IPR036010">
    <property type="entry name" value="2Fe-2S_ferredoxin-like_sf"/>
</dbReference>